<dbReference type="AlphaFoldDB" id="A0AA39WHQ9"/>
<dbReference type="GO" id="GO:0005739">
    <property type="term" value="C:mitochondrion"/>
    <property type="evidence" value="ECO:0007669"/>
    <property type="project" value="TreeGrafter"/>
</dbReference>
<protein>
    <recommendedName>
        <fullName evidence="1">Oxidoreductase-like domain-containing protein</fullName>
    </recommendedName>
</protein>
<proteinExistence type="predicted"/>
<dbReference type="InterPro" id="IPR019180">
    <property type="entry name" value="Oxidoreductase-like_N"/>
</dbReference>
<accession>A0AA39WHQ9</accession>
<evidence type="ECO:0000313" key="3">
    <source>
        <dbReference type="Proteomes" id="UP001174934"/>
    </source>
</evidence>
<organism evidence="2 3">
    <name type="scientific">Bombardia bombarda</name>
    <dbReference type="NCBI Taxonomy" id="252184"/>
    <lineage>
        <taxon>Eukaryota</taxon>
        <taxon>Fungi</taxon>
        <taxon>Dikarya</taxon>
        <taxon>Ascomycota</taxon>
        <taxon>Pezizomycotina</taxon>
        <taxon>Sordariomycetes</taxon>
        <taxon>Sordariomycetidae</taxon>
        <taxon>Sordariales</taxon>
        <taxon>Lasiosphaeriaceae</taxon>
        <taxon>Bombardia</taxon>
    </lineage>
</organism>
<evidence type="ECO:0000313" key="2">
    <source>
        <dbReference type="EMBL" id="KAK0615624.1"/>
    </source>
</evidence>
<gene>
    <name evidence="2" type="ORF">B0T17DRAFT_538635</name>
</gene>
<evidence type="ECO:0000259" key="1">
    <source>
        <dbReference type="Pfam" id="PF09791"/>
    </source>
</evidence>
<name>A0AA39WHQ9_9PEZI</name>
<dbReference type="Pfam" id="PF09791">
    <property type="entry name" value="Oxidored-like"/>
    <property type="match status" value="1"/>
</dbReference>
<sequence>MSGCVNCVWDLYRDDMEAWSEASGEADRRLRAQEAGADIEVTSDSMTATADSKSVKLGVHEQRKVAAKDGFWDEELYRNVPVGIREFMKQEKRLKERHLREGTMGG</sequence>
<dbReference type="InterPro" id="IPR039251">
    <property type="entry name" value="OXLD1"/>
</dbReference>
<dbReference type="PANTHER" id="PTHR21193">
    <property type="entry name" value="OXIDOREDUCTASE-LIKE DOMAIN-CONTAINING PROTEIN 1"/>
    <property type="match status" value="1"/>
</dbReference>
<dbReference type="EMBL" id="JAULSR010000006">
    <property type="protein sequence ID" value="KAK0615624.1"/>
    <property type="molecule type" value="Genomic_DNA"/>
</dbReference>
<keyword evidence="3" id="KW-1185">Reference proteome</keyword>
<dbReference type="Proteomes" id="UP001174934">
    <property type="component" value="Unassembled WGS sequence"/>
</dbReference>
<comment type="caution">
    <text evidence="2">The sequence shown here is derived from an EMBL/GenBank/DDBJ whole genome shotgun (WGS) entry which is preliminary data.</text>
</comment>
<reference evidence="2" key="1">
    <citation type="submission" date="2023-06" db="EMBL/GenBank/DDBJ databases">
        <title>Genome-scale phylogeny and comparative genomics of the fungal order Sordariales.</title>
        <authorList>
            <consortium name="Lawrence Berkeley National Laboratory"/>
            <person name="Hensen N."/>
            <person name="Bonometti L."/>
            <person name="Westerberg I."/>
            <person name="Brannstrom I.O."/>
            <person name="Guillou S."/>
            <person name="Cros-Aarteil S."/>
            <person name="Calhoun S."/>
            <person name="Haridas S."/>
            <person name="Kuo A."/>
            <person name="Mondo S."/>
            <person name="Pangilinan J."/>
            <person name="Riley R."/>
            <person name="LaButti K."/>
            <person name="Andreopoulos B."/>
            <person name="Lipzen A."/>
            <person name="Chen C."/>
            <person name="Yanf M."/>
            <person name="Daum C."/>
            <person name="Ng V."/>
            <person name="Clum A."/>
            <person name="Steindorff A."/>
            <person name="Ohm R."/>
            <person name="Martin F."/>
            <person name="Silar P."/>
            <person name="Natvig D."/>
            <person name="Lalanne C."/>
            <person name="Gautier V."/>
            <person name="Ament-velasquez S.L."/>
            <person name="Kruys A."/>
            <person name="Hutchinson M.I."/>
            <person name="Powell A.J."/>
            <person name="Barry K."/>
            <person name="Miller A.N."/>
            <person name="Grigoriev I.V."/>
            <person name="Debuchy R."/>
            <person name="Gladieux P."/>
            <person name="Thoren M.H."/>
            <person name="Johannesson H."/>
        </authorList>
    </citation>
    <scope>NUCLEOTIDE SEQUENCE</scope>
    <source>
        <strain evidence="2">SMH3391-2</strain>
    </source>
</reference>
<dbReference type="PANTHER" id="PTHR21193:SF3">
    <property type="entry name" value="OXIDOREDUCTASE-LIKE DOMAIN-CONTAINING PROTEIN 1"/>
    <property type="match status" value="1"/>
</dbReference>
<feature type="domain" description="Oxidoreductase-like" evidence="1">
    <location>
        <begin position="1"/>
        <end position="27"/>
    </location>
</feature>